<keyword evidence="11 14" id="KW-1133">Transmembrane helix</keyword>
<comment type="subcellular location">
    <subcellularLocation>
        <location evidence="2 14">Cell inner membrane</location>
    </subcellularLocation>
</comment>
<dbReference type="InterPro" id="IPR006290">
    <property type="entry name" value="CztS_silS_copS"/>
</dbReference>
<feature type="transmembrane region" description="Helical" evidence="14">
    <location>
        <begin position="190"/>
        <end position="209"/>
    </location>
</feature>
<evidence type="ECO:0000256" key="8">
    <source>
        <dbReference type="ARBA" id="ARBA00022741"/>
    </source>
</evidence>
<evidence type="ECO:0000256" key="11">
    <source>
        <dbReference type="ARBA" id="ARBA00022989"/>
    </source>
</evidence>
<dbReference type="NCBIfam" id="TIGR01386">
    <property type="entry name" value="cztS_silS_copS"/>
    <property type="match status" value="1"/>
</dbReference>
<evidence type="ECO:0000256" key="13">
    <source>
        <dbReference type="ARBA" id="ARBA00023136"/>
    </source>
</evidence>
<dbReference type="RefSeq" id="WP_158956345.1">
    <property type="nucleotide sequence ID" value="NZ_CP046915.1"/>
</dbReference>
<evidence type="ECO:0000256" key="3">
    <source>
        <dbReference type="ARBA" id="ARBA00022475"/>
    </source>
</evidence>
<keyword evidence="5" id="KW-0597">Phosphoprotein</keyword>
<dbReference type="GO" id="GO:0000155">
    <property type="term" value="F:phosphorelay sensor kinase activity"/>
    <property type="evidence" value="ECO:0007669"/>
    <property type="project" value="InterPro"/>
</dbReference>
<dbReference type="Gene3D" id="6.10.340.10">
    <property type="match status" value="1"/>
</dbReference>
<dbReference type="PANTHER" id="PTHR45436:SF3">
    <property type="entry name" value="SENSOR HISTIDINE KINASE HPRS"/>
    <property type="match status" value="1"/>
</dbReference>
<gene>
    <name evidence="17" type="ORF">FAZ98_28450</name>
</gene>
<comment type="function">
    <text evidence="14">Member of a two-component regulatory system.</text>
</comment>
<reference evidence="17 18" key="1">
    <citation type="submission" date="2019-12" db="EMBL/GenBank/DDBJ databases">
        <title>Paraburkholderia acidiphila 7Q-K02 sp. nov and Paraburkholderia acidisoli DHF22 sp. nov., two strains isolated from forest soil.</title>
        <authorList>
            <person name="Gao Z."/>
            <person name="Qiu L."/>
        </authorList>
    </citation>
    <scope>NUCLEOTIDE SEQUENCE [LARGE SCALE GENOMIC DNA]</scope>
    <source>
        <strain evidence="17 18">DHF22</strain>
    </source>
</reference>
<dbReference type="Gene3D" id="1.10.287.130">
    <property type="match status" value="1"/>
</dbReference>
<keyword evidence="10 14" id="KW-0067">ATP-binding</keyword>
<accession>A0A7Z2GPP0</accession>
<evidence type="ECO:0000256" key="6">
    <source>
        <dbReference type="ARBA" id="ARBA00022679"/>
    </source>
</evidence>
<evidence type="ECO:0000256" key="14">
    <source>
        <dbReference type="RuleBase" id="RU364088"/>
    </source>
</evidence>
<comment type="catalytic activity">
    <reaction evidence="1 14">
        <text>ATP + protein L-histidine = ADP + protein N-phospho-L-histidine.</text>
        <dbReference type="EC" id="2.7.13.3"/>
    </reaction>
</comment>
<evidence type="ECO:0000256" key="4">
    <source>
        <dbReference type="ARBA" id="ARBA00022519"/>
    </source>
</evidence>
<keyword evidence="7 14" id="KW-0812">Transmembrane</keyword>
<dbReference type="Gene3D" id="3.30.565.10">
    <property type="entry name" value="Histidine kinase-like ATPase, C-terminal domain"/>
    <property type="match status" value="1"/>
</dbReference>
<dbReference type="EC" id="2.7.13.3" evidence="14"/>
<dbReference type="PRINTS" id="PR00344">
    <property type="entry name" value="BCTRLSENSOR"/>
</dbReference>
<dbReference type="Pfam" id="PF00672">
    <property type="entry name" value="HAMP"/>
    <property type="match status" value="1"/>
</dbReference>
<dbReference type="EMBL" id="CP046915">
    <property type="protein sequence ID" value="QGZ65671.1"/>
    <property type="molecule type" value="Genomic_DNA"/>
</dbReference>
<evidence type="ECO:0000256" key="5">
    <source>
        <dbReference type="ARBA" id="ARBA00022553"/>
    </source>
</evidence>
<dbReference type="GO" id="GO:0005524">
    <property type="term" value="F:ATP binding"/>
    <property type="evidence" value="ECO:0007669"/>
    <property type="project" value="UniProtKB-KW"/>
</dbReference>
<dbReference type="Pfam" id="PF00512">
    <property type="entry name" value="HisKA"/>
    <property type="match status" value="1"/>
</dbReference>
<dbReference type="OrthoDB" id="9786919at2"/>
<dbReference type="PANTHER" id="PTHR45436">
    <property type="entry name" value="SENSOR HISTIDINE KINASE YKOH"/>
    <property type="match status" value="1"/>
</dbReference>
<sequence length="498" mass="54016">MMRRSLAATLAAVFGATTLLVFVCVGWYLYVALAHQVRTRDDQDVVLAARHVRRLVAELGSVADARTHAPRLASAVLGNPALTLLIAGPGGNTLVAHDEGETFDEPPVPMSDAVRANELAGPSQRAGALVLAPDARLVDTAIREWRTARGVPMRSLDFAVTLRDGATVRVFIARDMRGPLDLLDSYRDTLTFAGTLGTLVALLGGYLLIRLALRPLRQIADQAREVTAHRLDQPIRVKHVPHELATLVASLNAMLARLHAGFQHLSQFTADLAHDMRTPLGNLRGATEIALARPRDAEDYVTVLASNLEECDRLSRMIENVIFLARAEHPRFETRQRAFDVREELERIAEYFEGLAEEAGLAINVQGGGVLQADVELFRRALGNLLANALRYTPRGGTITLTARTASNEAENPARGALEVSVENPGTPIPAQHIERIFERFYRADPSRTNAPASTGAGASAGLGLAIVRTVMELHGGHARASSDARGTRFVLTFPPRP</sequence>
<dbReference type="KEGG" id="pacs:FAZ98_28450"/>
<dbReference type="CDD" id="cd00075">
    <property type="entry name" value="HATPase"/>
    <property type="match status" value="1"/>
</dbReference>
<feature type="domain" description="Histidine kinase" evidence="15">
    <location>
        <begin position="271"/>
        <end position="498"/>
    </location>
</feature>
<dbReference type="SUPFAM" id="SSF55874">
    <property type="entry name" value="ATPase domain of HSP90 chaperone/DNA topoisomerase II/histidine kinase"/>
    <property type="match status" value="1"/>
</dbReference>
<dbReference type="Proteomes" id="UP000433577">
    <property type="component" value="Chromosome 3"/>
</dbReference>
<evidence type="ECO:0000259" key="15">
    <source>
        <dbReference type="PROSITE" id="PS50109"/>
    </source>
</evidence>
<keyword evidence="6 14" id="KW-0808">Transferase</keyword>
<evidence type="ECO:0000259" key="16">
    <source>
        <dbReference type="PROSITE" id="PS50885"/>
    </source>
</evidence>
<dbReference type="GO" id="GO:0005886">
    <property type="term" value="C:plasma membrane"/>
    <property type="evidence" value="ECO:0007669"/>
    <property type="project" value="UniProtKB-SubCell"/>
</dbReference>
<dbReference type="InterPro" id="IPR005467">
    <property type="entry name" value="His_kinase_dom"/>
</dbReference>
<keyword evidence="8 14" id="KW-0547">Nucleotide-binding</keyword>
<dbReference type="SMART" id="SM00304">
    <property type="entry name" value="HAMP"/>
    <property type="match status" value="1"/>
</dbReference>
<dbReference type="CDD" id="cd00082">
    <property type="entry name" value="HisKA"/>
    <property type="match status" value="1"/>
</dbReference>
<dbReference type="AlphaFoldDB" id="A0A7Z2GPP0"/>
<evidence type="ECO:0000256" key="9">
    <source>
        <dbReference type="ARBA" id="ARBA00022777"/>
    </source>
</evidence>
<keyword evidence="12 14" id="KW-0902">Two-component regulatory system</keyword>
<keyword evidence="3 14" id="KW-1003">Cell membrane</keyword>
<evidence type="ECO:0000256" key="2">
    <source>
        <dbReference type="ARBA" id="ARBA00004533"/>
    </source>
</evidence>
<evidence type="ECO:0000256" key="1">
    <source>
        <dbReference type="ARBA" id="ARBA00000085"/>
    </source>
</evidence>
<dbReference type="SMART" id="SM00387">
    <property type="entry name" value="HATPase_c"/>
    <property type="match status" value="1"/>
</dbReference>
<evidence type="ECO:0000256" key="12">
    <source>
        <dbReference type="ARBA" id="ARBA00023012"/>
    </source>
</evidence>
<name>A0A7Z2GPP0_9BURK</name>
<dbReference type="Pfam" id="PF21085">
    <property type="entry name" value="CusS"/>
    <property type="match status" value="1"/>
</dbReference>
<feature type="domain" description="HAMP" evidence="16">
    <location>
        <begin position="210"/>
        <end position="263"/>
    </location>
</feature>
<dbReference type="InterPro" id="IPR004358">
    <property type="entry name" value="Sig_transdc_His_kin-like_C"/>
</dbReference>
<keyword evidence="13 14" id="KW-0472">Membrane</keyword>
<dbReference type="PROSITE" id="PS50109">
    <property type="entry name" value="HIS_KIN"/>
    <property type="match status" value="1"/>
</dbReference>
<keyword evidence="4 14" id="KW-0997">Cell inner membrane</keyword>
<dbReference type="SMART" id="SM00388">
    <property type="entry name" value="HisKA"/>
    <property type="match status" value="1"/>
</dbReference>
<keyword evidence="18" id="KW-1185">Reference proteome</keyword>
<dbReference type="InterPro" id="IPR003661">
    <property type="entry name" value="HisK_dim/P_dom"/>
</dbReference>
<dbReference type="InterPro" id="IPR003660">
    <property type="entry name" value="HAMP_dom"/>
</dbReference>
<dbReference type="InterPro" id="IPR050428">
    <property type="entry name" value="TCS_sensor_his_kinase"/>
</dbReference>
<dbReference type="Pfam" id="PF02518">
    <property type="entry name" value="HATPase_c"/>
    <property type="match status" value="1"/>
</dbReference>
<keyword evidence="9 14" id="KW-0418">Kinase</keyword>
<dbReference type="InterPro" id="IPR048590">
    <property type="entry name" value="CusS-like_sensor"/>
</dbReference>
<evidence type="ECO:0000256" key="7">
    <source>
        <dbReference type="ARBA" id="ARBA00022692"/>
    </source>
</evidence>
<dbReference type="InterPro" id="IPR036097">
    <property type="entry name" value="HisK_dim/P_sf"/>
</dbReference>
<dbReference type="InterPro" id="IPR036890">
    <property type="entry name" value="HATPase_C_sf"/>
</dbReference>
<proteinExistence type="predicted"/>
<protein>
    <recommendedName>
        <fullName evidence="14">Sensor protein</fullName>
        <ecNumber evidence="14">2.7.13.3</ecNumber>
    </recommendedName>
</protein>
<dbReference type="SUPFAM" id="SSF158472">
    <property type="entry name" value="HAMP domain-like"/>
    <property type="match status" value="1"/>
</dbReference>
<organism evidence="17 18">
    <name type="scientific">Paraburkholderia acidisoli</name>
    <dbReference type="NCBI Taxonomy" id="2571748"/>
    <lineage>
        <taxon>Bacteria</taxon>
        <taxon>Pseudomonadati</taxon>
        <taxon>Pseudomonadota</taxon>
        <taxon>Betaproteobacteria</taxon>
        <taxon>Burkholderiales</taxon>
        <taxon>Burkholderiaceae</taxon>
        <taxon>Paraburkholderia</taxon>
    </lineage>
</organism>
<evidence type="ECO:0000256" key="10">
    <source>
        <dbReference type="ARBA" id="ARBA00022840"/>
    </source>
</evidence>
<dbReference type="PROSITE" id="PS50885">
    <property type="entry name" value="HAMP"/>
    <property type="match status" value="1"/>
</dbReference>
<dbReference type="InterPro" id="IPR003594">
    <property type="entry name" value="HATPase_dom"/>
</dbReference>
<dbReference type="SUPFAM" id="SSF47384">
    <property type="entry name" value="Homodimeric domain of signal transducing histidine kinase"/>
    <property type="match status" value="1"/>
</dbReference>
<evidence type="ECO:0000313" key="17">
    <source>
        <dbReference type="EMBL" id="QGZ65671.1"/>
    </source>
</evidence>
<dbReference type="CDD" id="cd06225">
    <property type="entry name" value="HAMP"/>
    <property type="match status" value="1"/>
</dbReference>
<evidence type="ECO:0000313" key="18">
    <source>
        <dbReference type="Proteomes" id="UP000433577"/>
    </source>
</evidence>